<reference evidence="1" key="2">
    <citation type="journal article" date="2015" name="Fish Shellfish Immunol.">
        <title>Early steps in the European eel (Anguilla anguilla)-Vibrio vulnificus interaction in the gills: Role of the RtxA13 toxin.</title>
        <authorList>
            <person name="Callol A."/>
            <person name="Pajuelo D."/>
            <person name="Ebbesson L."/>
            <person name="Teles M."/>
            <person name="MacKenzie S."/>
            <person name="Amaro C."/>
        </authorList>
    </citation>
    <scope>NUCLEOTIDE SEQUENCE</scope>
</reference>
<name>A0A0E9VHA0_ANGAN</name>
<evidence type="ECO:0000313" key="1">
    <source>
        <dbReference type="EMBL" id="JAH76598.1"/>
    </source>
</evidence>
<sequence>MNHEAEKDRNTDLETGFLAARNGAVLHRKIGTDCFQINCHLH</sequence>
<reference evidence="1" key="1">
    <citation type="submission" date="2014-11" db="EMBL/GenBank/DDBJ databases">
        <authorList>
            <person name="Amaro Gonzalez C."/>
        </authorList>
    </citation>
    <scope>NUCLEOTIDE SEQUENCE</scope>
</reference>
<accession>A0A0E9VHA0</accession>
<protein>
    <submittedName>
        <fullName evidence="1">Uncharacterized protein</fullName>
    </submittedName>
</protein>
<organism evidence="1">
    <name type="scientific">Anguilla anguilla</name>
    <name type="common">European freshwater eel</name>
    <name type="synonym">Muraena anguilla</name>
    <dbReference type="NCBI Taxonomy" id="7936"/>
    <lineage>
        <taxon>Eukaryota</taxon>
        <taxon>Metazoa</taxon>
        <taxon>Chordata</taxon>
        <taxon>Craniata</taxon>
        <taxon>Vertebrata</taxon>
        <taxon>Euteleostomi</taxon>
        <taxon>Actinopterygii</taxon>
        <taxon>Neopterygii</taxon>
        <taxon>Teleostei</taxon>
        <taxon>Anguilliformes</taxon>
        <taxon>Anguillidae</taxon>
        <taxon>Anguilla</taxon>
    </lineage>
</organism>
<dbReference type="EMBL" id="GBXM01031979">
    <property type="protein sequence ID" value="JAH76598.1"/>
    <property type="molecule type" value="Transcribed_RNA"/>
</dbReference>
<proteinExistence type="predicted"/>
<dbReference type="AlphaFoldDB" id="A0A0E9VHA0"/>